<dbReference type="PANTHER" id="PTHR18820">
    <property type="entry name" value="LEG1"/>
    <property type="match status" value="1"/>
</dbReference>
<keyword evidence="5" id="KW-0325">Glycoprotein</keyword>
<sequence>MKYKLFIFWVSLTCLTGTVLIRILPKTEKEDRGHIPQFPPHWEKAPASLAEFPRSNKTININPWNYLHRQGMYKSIIDATGKQLSGTTELGGNLNLLWGLPLQHGWQFETGRLRDFTNQTLSGFGRVTHFKEKSEIFCISPKSWWASMNYYLAALPFLAAMDVGYFDKDINGLKVELKPPDFNVEKFCYGIEHCKKKENKLMKSLLNFFSYLKNCSKTRCETDKAAEKLWTAHVAIIEAGMKLFDCELRLLSSAEQRFGTGWVKTVTLLAAVRFRTNMIQTSKFQKLGLPKRILWETDAAPYIQDMSPTENTCLYVLDLLLYLGQIIWGLHSIHSE</sequence>
<comment type="similarity">
    <text evidence="2">Belongs to the LEG1 family.</text>
</comment>
<dbReference type="EMBL" id="CAIIXF020000011">
    <property type="protein sequence ID" value="CAH1799236.1"/>
    <property type="molecule type" value="Genomic_DNA"/>
</dbReference>
<evidence type="ECO:0000256" key="3">
    <source>
        <dbReference type="ARBA" id="ARBA00022525"/>
    </source>
</evidence>
<keyword evidence="7" id="KW-1185">Reference proteome</keyword>
<protein>
    <submittedName>
        <fullName evidence="6">Uncharacterized protein</fullName>
    </submittedName>
</protein>
<dbReference type="Proteomes" id="UP000749559">
    <property type="component" value="Unassembled WGS sequence"/>
</dbReference>
<dbReference type="AlphaFoldDB" id="A0A8S4Q5T8"/>
<dbReference type="PANTHER" id="PTHR18820:SF1">
    <property type="entry name" value="PROTEIN LEG1 HOMOLOG"/>
    <property type="match status" value="1"/>
</dbReference>
<dbReference type="GO" id="GO:0005615">
    <property type="term" value="C:extracellular space"/>
    <property type="evidence" value="ECO:0007669"/>
    <property type="project" value="TreeGrafter"/>
</dbReference>
<reference evidence="6" key="1">
    <citation type="submission" date="2022-03" db="EMBL/GenBank/DDBJ databases">
        <authorList>
            <person name="Martin C."/>
        </authorList>
    </citation>
    <scope>NUCLEOTIDE SEQUENCE</scope>
</reference>
<dbReference type="InterPro" id="IPR008499">
    <property type="entry name" value="Leg1"/>
</dbReference>
<name>A0A8S4Q5T8_OWEFU</name>
<keyword evidence="4" id="KW-0732">Signal</keyword>
<gene>
    <name evidence="6" type="ORF">OFUS_LOCUS23273</name>
</gene>
<evidence type="ECO:0000256" key="1">
    <source>
        <dbReference type="ARBA" id="ARBA00004613"/>
    </source>
</evidence>
<keyword evidence="3" id="KW-0964">Secreted</keyword>
<comment type="caution">
    <text evidence="6">The sequence shown here is derived from an EMBL/GenBank/DDBJ whole genome shotgun (WGS) entry which is preliminary data.</text>
</comment>
<dbReference type="Pfam" id="PF05612">
    <property type="entry name" value="Leg1"/>
    <property type="match status" value="1"/>
</dbReference>
<dbReference type="OrthoDB" id="17046at2759"/>
<evidence type="ECO:0000256" key="2">
    <source>
        <dbReference type="ARBA" id="ARBA00009122"/>
    </source>
</evidence>
<evidence type="ECO:0000313" key="7">
    <source>
        <dbReference type="Proteomes" id="UP000749559"/>
    </source>
</evidence>
<organism evidence="6 7">
    <name type="scientific">Owenia fusiformis</name>
    <name type="common">Polychaete worm</name>
    <dbReference type="NCBI Taxonomy" id="6347"/>
    <lineage>
        <taxon>Eukaryota</taxon>
        <taxon>Metazoa</taxon>
        <taxon>Spiralia</taxon>
        <taxon>Lophotrochozoa</taxon>
        <taxon>Annelida</taxon>
        <taxon>Polychaeta</taxon>
        <taxon>Sedentaria</taxon>
        <taxon>Canalipalpata</taxon>
        <taxon>Sabellida</taxon>
        <taxon>Oweniida</taxon>
        <taxon>Oweniidae</taxon>
        <taxon>Owenia</taxon>
    </lineage>
</organism>
<accession>A0A8S4Q5T8</accession>
<evidence type="ECO:0000256" key="4">
    <source>
        <dbReference type="ARBA" id="ARBA00022729"/>
    </source>
</evidence>
<comment type="subcellular location">
    <subcellularLocation>
        <location evidence="1">Secreted</location>
    </subcellularLocation>
</comment>
<evidence type="ECO:0000313" key="6">
    <source>
        <dbReference type="EMBL" id="CAH1799236.1"/>
    </source>
</evidence>
<evidence type="ECO:0000256" key="5">
    <source>
        <dbReference type="ARBA" id="ARBA00023180"/>
    </source>
</evidence>
<proteinExistence type="inferred from homology"/>